<dbReference type="Gene3D" id="3.55.40.10">
    <property type="entry name" value="minor pseudopilin epsh domain"/>
    <property type="match status" value="1"/>
</dbReference>
<evidence type="ECO:0000259" key="12">
    <source>
        <dbReference type="Pfam" id="PF12019"/>
    </source>
</evidence>
<organism evidence="13 14">
    <name type="scientific">Lysobacter arseniciresistens ZS79</name>
    <dbReference type="NCBI Taxonomy" id="913325"/>
    <lineage>
        <taxon>Bacteria</taxon>
        <taxon>Pseudomonadati</taxon>
        <taxon>Pseudomonadota</taxon>
        <taxon>Gammaproteobacteria</taxon>
        <taxon>Lysobacterales</taxon>
        <taxon>Lysobacteraceae</taxon>
        <taxon>Novilysobacter</taxon>
    </lineage>
</organism>
<dbReference type="STRING" id="913325.N799_06075"/>
<evidence type="ECO:0000256" key="2">
    <source>
        <dbReference type="ARBA" id="ARBA00021549"/>
    </source>
</evidence>
<keyword evidence="5" id="KW-0997">Cell inner membrane</keyword>
<name>A0A0A0F442_9GAMM</name>
<dbReference type="InterPro" id="IPR022346">
    <property type="entry name" value="T2SS_GspH"/>
</dbReference>
<keyword evidence="4" id="KW-0488">Methylation</keyword>
<comment type="similarity">
    <text evidence="9">Belongs to the GSP H family.</text>
</comment>
<feature type="domain" description="General secretion pathway GspH" evidence="12">
    <location>
        <begin position="51"/>
        <end position="165"/>
    </location>
</feature>
<keyword evidence="6 11" id="KW-0812">Transmembrane</keyword>
<keyword evidence="8 11" id="KW-0472">Membrane</keyword>
<evidence type="ECO:0000256" key="3">
    <source>
        <dbReference type="ARBA" id="ARBA00022475"/>
    </source>
</evidence>
<comment type="caution">
    <text evidence="13">The sequence shown here is derived from an EMBL/GenBank/DDBJ whole genome shotgun (WGS) entry which is preliminary data.</text>
</comment>
<dbReference type="GO" id="GO:0015627">
    <property type="term" value="C:type II protein secretion system complex"/>
    <property type="evidence" value="ECO:0007669"/>
    <property type="project" value="InterPro"/>
</dbReference>
<dbReference type="SUPFAM" id="SSF54523">
    <property type="entry name" value="Pili subunits"/>
    <property type="match status" value="1"/>
</dbReference>
<accession>A0A0A0F442</accession>
<evidence type="ECO:0000256" key="9">
    <source>
        <dbReference type="ARBA" id="ARBA00025772"/>
    </source>
</evidence>
<dbReference type="EMBL" id="AVPT01000002">
    <property type="protein sequence ID" value="KGM57614.1"/>
    <property type="molecule type" value="Genomic_DNA"/>
</dbReference>
<dbReference type="GO" id="GO:0015628">
    <property type="term" value="P:protein secretion by the type II secretion system"/>
    <property type="evidence" value="ECO:0007669"/>
    <property type="project" value="InterPro"/>
</dbReference>
<dbReference type="Proteomes" id="UP000029989">
    <property type="component" value="Unassembled WGS sequence"/>
</dbReference>
<evidence type="ECO:0000313" key="13">
    <source>
        <dbReference type="EMBL" id="KGM57614.1"/>
    </source>
</evidence>
<reference evidence="13 14" key="1">
    <citation type="journal article" date="2015" name="Stand. Genomic Sci.">
        <title>Genomic information of the arsenic-resistant bacterium Lysobacter arseniciresistens type strain ZS79(T) and comparison of Lysobacter draft genomes.</title>
        <authorList>
            <person name="Liu L."/>
            <person name="Zhang S."/>
            <person name="Luo M."/>
            <person name="Wang G."/>
        </authorList>
    </citation>
    <scope>NUCLEOTIDE SEQUENCE [LARGE SCALE GENOMIC DNA]</scope>
    <source>
        <strain evidence="13 14">ZS79</strain>
    </source>
</reference>
<protein>
    <recommendedName>
        <fullName evidence="2">Type II secretion system protein H</fullName>
    </recommendedName>
    <alternativeName>
        <fullName evidence="10">General secretion pathway protein H</fullName>
    </alternativeName>
</protein>
<dbReference type="OrthoDB" id="2313614at2"/>
<dbReference type="GO" id="GO:0005886">
    <property type="term" value="C:plasma membrane"/>
    <property type="evidence" value="ECO:0007669"/>
    <property type="project" value="UniProtKB-SubCell"/>
</dbReference>
<evidence type="ECO:0000256" key="1">
    <source>
        <dbReference type="ARBA" id="ARBA00004377"/>
    </source>
</evidence>
<evidence type="ECO:0000256" key="8">
    <source>
        <dbReference type="ARBA" id="ARBA00023136"/>
    </source>
</evidence>
<dbReference type="NCBIfam" id="TIGR02532">
    <property type="entry name" value="IV_pilin_GFxxxE"/>
    <property type="match status" value="1"/>
</dbReference>
<keyword evidence="3" id="KW-1003">Cell membrane</keyword>
<evidence type="ECO:0000256" key="11">
    <source>
        <dbReference type="SAM" id="Phobius"/>
    </source>
</evidence>
<dbReference type="eggNOG" id="COG4970">
    <property type="taxonomic scope" value="Bacteria"/>
</dbReference>
<evidence type="ECO:0000256" key="10">
    <source>
        <dbReference type="ARBA" id="ARBA00030775"/>
    </source>
</evidence>
<dbReference type="InterPro" id="IPR012902">
    <property type="entry name" value="N_methyl_site"/>
</dbReference>
<gene>
    <name evidence="13" type="ORF">N799_06075</name>
</gene>
<dbReference type="Pfam" id="PF07963">
    <property type="entry name" value="N_methyl"/>
    <property type="match status" value="1"/>
</dbReference>
<feature type="transmembrane region" description="Helical" evidence="11">
    <location>
        <begin position="17"/>
        <end position="39"/>
    </location>
</feature>
<keyword evidence="7 11" id="KW-1133">Transmembrane helix</keyword>
<dbReference type="InterPro" id="IPR045584">
    <property type="entry name" value="Pilin-like"/>
</dbReference>
<proteinExistence type="inferred from homology"/>
<evidence type="ECO:0000256" key="4">
    <source>
        <dbReference type="ARBA" id="ARBA00022481"/>
    </source>
</evidence>
<keyword evidence="14" id="KW-1185">Reference proteome</keyword>
<evidence type="ECO:0000256" key="7">
    <source>
        <dbReference type="ARBA" id="ARBA00022989"/>
    </source>
</evidence>
<sequence length="184" mass="19255">MAQDARYGSRGFTLAELMVTLAVLAVTVTVGVPAFAGVLQRAREANAYHLLTASLATARLAAVKTGAAVTACPSSDGATCRRDLVWDDGWIVYADPGADDQPANAAAVLQRVDGIGAGIALRSTRGRHRVRFTPDGWSYGSNLSIRLCAEKDARLLGKVVVNNAGRPRSERAEAGESCPYAPGA</sequence>
<dbReference type="AlphaFoldDB" id="A0A0A0F442"/>
<dbReference type="RefSeq" id="WP_036207180.1">
    <property type="nucleotide sequence ID" value="NZ_AVPT01000002.1"/>
</dbReference>
<evidence type="ECO:0000313" key="14">
    <source>
        <dbReference type="Proteomes" id="UP000029989"/>
    </source>
</evidence>
<dbReference type="Pfam" id="PF12019">
    <property type="entry name" value="GspH"/>
    <property type="match status" value="1"/>
</dbReference>
<evidence type="ECO:0000256" key="6">
    <source>
        <dbReference type="ARBA" id="ARBA00022692"/>
    </source>
</evidence>
<evidence type="ECO:0000256" key="5">
    <source>
        <dbReference type="ARBA" id="ARBA00022519"/>
    </source>
</evidence>
<comment type="subcellular location">
    <subcellularLocation>
        <location evidence="1">Cell inner membrane</location>
        <topology evidence="1">Single-pass membrane protein</topology>
    </subcellularLocation>
</comment>